<accession>A0A6C0IXT5</accession>
<name>A0A6C0IXT5_9ZZZZ</name>
<proteinExistence type="predicted"/>
<dbReference type="EMBL" id="MN740274">
    <property type="protein sequence ID" value="QHT97245.1"/>
    <property type="molecule type" value="Genomic_DNA"/>
</dbReference>
<protein>
    <submittedName>
        <fullName evidence="1">Uncharacterized protein</fullName>
    </submittedName>
</protein>
<organism evidence="1">
    <name type="scientific">viral metagenome</name>
    <dbReference type="NCBI Taxonomy" id="1070528"/>
    <lineage>
        <taxon>unclassified sequences</taxon>
        <taxon>metagenomes</taxon>
        <taxon>organismal metagenomes</taxon>
    </lineage>
</organism>
<dbReference type="AlphaFoldDB" id="A0A6C0IXT5"/>
<evidence type="ECO:0000313" key="1">
    <source>
        <dbReference type="EMBL" id="QHT97245.1"/>
    </source>
</evidence>
<reference evidence="1" key="1">
    <citation type="journal article" date="2020" name="Nature">
        <title>Giant virus diversity and host interactions through global metagenomics.</title>
        <authorList>
            <person name="Schulz F."/>
            <person name="Roux S."/>
            <person name="Paez-Espino D."/>
            <person name="Jungbluth S."/>
            <person name="Walsh D.A."/>
            <person name="Denef V.J."/>
            <person name="McMahon K.D."/>
            <person name="Konstantinidis K.T."/>
            <person name="Eloe-Fadrosh E.A."/>
            <person name="Kyrpides N.C."/>
            <person name="Woyke T."/>
        </authorList>
    </citation>
    <scope>NUCLEOTIDE SEQUENCE</scope>
    <source>
        <strain evidence="1">GVMAG-M-3300025138-11</strain>
    </source>
</reference>
<sequence>MNIDTDILNLKTLSILEKNDKVSIKNNIITIDSNNLFQSLKRWWYDSNRDKGIIFIENFINDIKIKIIENSCNLENSIINDIRTHLFNSKDGLNNLKITYNNDVNINKKLDTILKNIDLILKIKI</sequence>